<protein>
    <submittedName>
        <fullName evidence="1">Uncharacterized protein</fullName>
    </submittedName>
</protein>
<organism evidence="1 2">
    <name type="scientific">Limnospira platensis NIES-46</name>
    <dbReference type="NCBI Taxonomy" id="1236695"/>
    <lineage>
        <taxon>Bacteria</taxon>
        <taxon>Bacillati</taxon>
        <taxon>Cyanobacteriota</taxon>
        <taxon>Cyanophyceae</taxon>
        <taxon>Oscillatoriophycideae</taxon>
        <taxon>Oscillatoriales</taxon>
        <taxon>Sirenicapillariaceae</taxon>
        <taxon>Limnospira</taxon>
    </lineage>
</organism>
<evidence type="ECO:0000313" key="1">
    <source>
        <dbReference type="EMBL" id="GCE96092.1"/>
    </source>
</evidence>
<sequence>MSIKSSTPGLNVVEYSYMSNRLNPNAVGLLDLVELAITSEQFDEIVEFIQIHRHFLNAEIELLKGIEALLNAKITEHNNNQNHPDNDDHKFN</sequence>
<dbReference type="RefSeq" id="WP_231852047.1">
    <property type="nucleotide sequence ID" value="NZ_BIMW01000172.1"/>
</dbReference>
<proteinExistence type="predicted"/>
<dbReference type="Proteomes" id="UP000326169">
    <property type="component" value="Unassembled WGS sequence"/>
</dbReference>
<dbReference type="GeneID" id="301684931"/>
<dbReference type="EMBL" id="BIMW01000172">
    <property type="protein sequence ID" value="GCE96092.1"/>
    <property type="molecule type" value="Genomic_DNA"/>
</dbReference>
<accession>A0A5M3TBN6</accession>
<reference evidence="1 2" key="1">
    <citation type="journal article" date="2019" name="J Genomics">
        <title>The Draft Genome of a Hydrogen-producing Cyanobacterium, Arthrospira platensis NIES-46.</title>
        <authorList>
            <person name="Suzuki S."/>
            <person name="Yamaguchi H."/>
            <person name="Kawachi M."/>
        </authorList>
    </citation>
    <scope>NUCLEOTIDE SEQUENCE [LARGE SCALE GENOMIC DNA]</scope>
    <source>
        <strain evidence="1 2">NIES-46</strain>
    </source>
</reference>
<name>A0A5M3TBN6_LIMPL</name>
<comment type="caution">
    <text evidence="1">The sequence shown here is derived from an EMBL/GenBank/DDBJ whole genome shotgun (WGS) entry which is preliminary data.</text>
</comment>
<keyword evidence="2" id="KW-1185">Reference proteome</keyword>
<gene>
    <name evidence="1" type="ORF">NIES46_41590</name>
</gene>
<evidence type="ECO:0000313" key="2">
    <source>
        <dbReference type="Proteomes" id="UP000326169"/>
    </source>
</evidence>